<evidence type="ECO:0000256" key="3">
    <source>
        <dbReference type="ARBA" id="ARBA00022692"/>
    </source>
</evidence>
<accession>A0A413MD66</accession>
<evidence type="ECO:0000256" key="5">
    <source>
        <dbReference type="ARBA" id="ARBA00023136"/>
    </source>
</evidence>
<feature type="transmembrane region" description="Helical" evidence="6">
    <location>
        <begin position="167"/>
        <end position="185"/>
    </location>
</feature>
<dbReference type="GO" id="GO:0005886">
    <property type="term" value="C:plasma membrane"/>
    <property type="evidence" value="ECO:0007669"/>
    <property type="project" value="UniProtKB-SubCell"/>
</dbReference>
<evidence type="ECO:0000256" key="6">
    <source>
        <dbReference type="SAM" id="Phobius"/>
    </source>
</evidence>
<protein>
    <submittedName>
        <fullName evidence="7">Sugar ABC transporter permease</fullName>
    </submittedName>
</protein>
<evidence type="ECO:0000256" key="2">
    <source>
        <dbReference type="ARBA" id="ARBA00022475"/>
    </source>
</evidence>
<dbReference type="AlphaFoldDB" id="A0A413MD66"/>
<organism evidence="7 8">
    <name type="scientific">Agathobacter rectalis</name>
    <dbReference type="NCBI Taxonomy" id="39491"/>
    <lineage>
        <taxon>Bacteria</taxon>
        <taxon>Bacillati</taxon>
        <taxon>Bacillota</taxon>
        <taxon>Clostridia</taxon>
        <taxon>Lachnospirales</taxon>
        <taxon>Lachnospiraceae</taxon>
        <taxon>Agathobacter</taxon>
    </lineage>
</organism>
<evidence type="ECO:0000313" key="7">
    <source>
        <dbReference type="EMBL" id="RGZ19322.1"/>
    </source>
</evidence>
<dbReference type="EMBL" id="QSDV01000004">
    <property type="protein sequence ID" value="RGZ19322.1"/>
    <property type="molecule type" value="Genomic_DNA"/>
</dbReference>
<reference evidence="7 8" key="1">
    <citation type="submission" date="2018-08" db="EMBL/GenBank/DDBJ databases">
        <title>A genome reference for cultivated species of the human gut microbiota.</title>
        <authorList>
            <person name="Zou Y."/>
            <person name="Xue W."/>
            <person name="Luo G."/>
        </authorList>
    </citation>
    <scope>NUCLEOTIDE SEQUENCE [LARGE SCALE GENOMIC DNA]</scope>
    <source>
        <strain evidence="7 8">AM54-25XD</strain>
    </source>
</reference>
<keyword evidence="2" id="KW-1003">Cell membrane</keyword>
<dbReference type="Proteomes" id="UP000285209">
    <property type="component" value="Unassembled WGS sequence"/>
</dbReference>
<feature type="transmembrane region" description="Helical" evidence="6">
    <location>
        <begin position="299"/>
        <end position="319"/>
    </location>
</feature>
<comment type="subcellular location">
    <subcellularLocation>
        <location evidence="1">Cell membrane</location>
        <topology evidence="1">Multi-pass membrane protein</topology>
    </subcellularLocation>
</comment>
<feature type="transmembrane region" description="Helical" evidence="6">
    <location>
        <begin position="6"/>
        <end position="24"/>
    </location>
</feature>
<feature type="transmembrane region" description="Helical" evidence="6">
    <location>
        <begin position="274"/>
        <end position="293"/>
    </location>
</feature>
<dbReference type="InterPro" id="IPR001851">
    <property type="entry name" value="ABC_transp_permease"/>
</dbReference>
<feature type="transmembrane region" description="Helical" evidence="6">
    <location>
        <begin position="247"/>
        <end position="267"/>
    </location>
</feature>
<keyword evidence="5 6" id="KW-0472">Membrane</keyword>
<name>A0A413MD66_9FIRM</name>
<sequence length="339" mass="36929">MNNKHWIKNLFGAIAIPLLVAILLQGLCIIKGRTMIANMTSFDNFVVYIAIVMITTIALSINLNSGRFDFSLGSMATLSSVLGAKITYSVLDGGNYSALMMFVLTLLIGMLLGLISGILYVVLHLPPIITSLGVTLIYEGILFTITEGRYVMKEVQNKSMTAFTGNWIYAAIIIVAVLLISIAIFDYTKFGYDYNALKNGQKVAVNTGIKEIPNAIGCYVICGGLMGIVGFLNAARNTTINGGQLNFGSISIMFTAFLPMFIGSYISRFTNEKIGFFLAALCMSMLNSTFAVFSNEVNASMQAIINAVLLVVFLIYLSNEQLLVKFYRKKKGITGRTSA</sequence>
<feature type="transmembrane region" description="Helical" evidence="6">
    <location>
        <begin position="45"/>
        <end position="64"/>
    </location>
</feature>
<proteinExistence type="predicted"/>
<feature type="transmembrane region" description="Helical" evidence="6">
    <location>
        <begin position="98"/>
        <end position="122"/>
    </location>
</feature>
<gene>
    <name evidence="7" type="ORF">DXA03_04655</name>
</gene>
<evidence type="ECO:0000256" key="4">
    <source>
        <dbReference type="ARBA" id="ARBA00022989"/>
    </source>
</evidence>
<keyword evidence="4 6" id="KW-1133">Transmembrane helix</keyword>
<feature type="transmembrane region" description="Helical" evidence="6">
    <location>
        <begin position="128"/>
        <end position="146"/>
    </location>
</feature>
<comment type="caution">
    <text evidence="7">The sequence shown here is derived from an EMBL/GenBank/DDBJ whole genome shotgun (WGS) entry which is preliminary data.</text>
</comment>
<keyword evidence="3 6" id="KW-0812">Transmembrane</keyword>
<dbReference type="GO" id="GO:0022857">
    <property type="term" value="F:transmembrane transporter activity"/>
    <property type="evidence" value="ECO:0007669"/>
    <property type="project" value="InterPro"/>
</dbReference>
<dbReference type="Pfam" id="PF02653">
    <property type="entry name" value="BPD_transp_2"/>
    <property type="match status" value="1"/>
</dbReference>
<evidence type="ECO:0000313" key="8">
    <source>
        <dbReference type="Proteomes" id="UP000285209"/>
    </source>
</evidence>
<dbReference type="PANTHER" id="PTHR32196">
    <property type="entry name" value="ABC TRANSPORTER PERMEASE PROTEIN YPHD-RELATED-RELATED"/>
    <property type="match status" value="1"/>
</dbReference>
<evidence type="ECO:0000256" key="1">
    <source>
        <dbReference type="ARBA" id="ARBA00004651"/>
    </source>
</evidence>